<evidence type="ECO:0000313" key="1">
    <source>
        <dbReference type="EMBL" id="EEF22718.1"/>
    </source>
</evidence>
<dbReference type="Proteomes" id="UP000008311">
    <property type="component" value="Unassembled WGS sequence"/>
</dbReference>
<keyword evidence="2" id="KW-1185">Reference proteome</keyword>
<dbReference type="EMBL" id="EQ991285">
    <property type="protein sequence ID" value="EEF22718.1"/>
    <property type="molecule type" value="Genomic_DNA"/>
</dbReference>
<dbReference type="InParanoid" id="B9TN46"/>
<dbReference type="AlphaFoldDB" id="B9TN46"/>
<gene>
    <name evidence="1" type="ORF">RCOM_2156140</name>
</gene>
<protein>
    <submittedName>
        <fullName evidence="1">Uncharacterized protein</fullName>
    </submittedName>
</protein>
<sequence>MGDDGVSGGHDHRHVASRLVAGAFRLAAGVYCHIVVADCRQRSWFLCTHFCRSGDCALAARPGGWSVTAARRHGADALVPAQYPGARLWHSDCGDRIYASNCAVYQWL</sequence>
<reference evidence="2" key="1">
    <citation type="journal article" date="2010" name="Nat. Biotechnol.">
        <title>Draft genome sequence of the oilseed species Ricinus communis.</title>
        <authorList>
            <person name="Chan A.P."/>
            <person name="Crabtree J."/>
            <person name="Zhao Q."/>
            <person name="Lorenzi H."/>
            <person name="Orvis J."/>
            <person name="Puiu D."/>
            <person name="Melake-Berhan A."/>
            <person name="Jones K.M."/>
            <person name="Redman J."/>
            <person name="Chen G."/>
            <person name="Cahoon E.B."/>
            <person name="Gedil M."/>
            <person name="Stanke M."/>
            <person name="Haas B.J."/>
            <person name="Wortman J.R."/>
            <person name="Fraser-Liggett C.M."/>
            <person name="Ravel J."/>
            <person name="Rabinowicz P.D."/>
        </authorList>
    </citation>
    <scope>NUCLEOTIDE SEQUENCE [LARGE SCALE GENOMIC DNA]</scope>
    <source>
        <strain evidence="2">cv. Hale</strain>
    </source>
</reference>
<accession>B9TN46</accession>
<proteinExistence type="predicted"/>
<organism evidence="1 2">
    <name type="scientific">Ricinus communis</name>
    <name type="common">Castor bean</name>
    <dbReference type="NCBI Taxonomy" id="3988"/>
    <lineage>
        <taxon>Eukaryota</taxon>
        <taxon>Viridiplantae</taxon>
        <taxon>Streptophyta</taxon>
        <taxon>Embryophyta</taxon>
        <taxon>Tracheophyta</taxon>
        <taxon>Spermatophyta</taxon>
        <taxon>Magnoliopsida</taxon>
        <taxon>eudicotyledons</taxon>
        <taxon>Gunneridae</taxon>
        <taxon>Pentapetalae</taxon>
        <taxon>rosids</taxon>
        <taxon>fabids</taxon>
        <taxon>Malpighiales</taxon>
        <taxon>Euphorbiaceae</taxon>
        <taxon>Acalyphoideae</taxon>
        <taxon>Acalypheae</taxon>
        <taxon>Ricinus</taxon>
    </lineage>
</organism>
<evidence type="ECO:0000313" key="2">
    <source>
        <dbReference type="Proteomes" id="UP000008311"/>
    </source>
</evidence>
<feature type="non-terminal residue" evidence="1">
    <location>
        <position position="108"/>
    </location>
</feature>
<name>B9TN46_RICCO</name>